<dbReference type="PANTHER" id="PTHR14871">
    <property type="entry name" value="DYNEIN REGULATORY COMPLEX PROTEIN 9"/>
    <property type="match status" value="1"/>
</dbReference>
<proteinExistence type="inferred from homology"/>
<evidence type="ECO:0000256" key="5">
    <source>
        <dbReference type="ARBA" id="ARBA00022846"/>
    </source>
</evidence>
<sequence>MEIRDFAHLHLSGWRSMTRRIRAHRWIKSHWNCRVNRTSVYMNSSEDTSVKLTDLTIVEKKSEFFPLERNAILSVLEECSDALAIYQHTLKKPVTNINIGVDHLLQRYSHCEKKQLLSHDPSATLRDIENQAAFHKLQKDSLYAKKLLDDTKDEMREYGCFAVLSATVETIKEKNNNDKVLLRRSEEMSKAVANLRRILKTEAETNSQEEERCKERLRDIRNEMDTLEITADAELRYLDAWERSRCEQMSLRCKMSVESMRDDLKNCLDRKKKECRVNEEIVRYLLENISLNENQITYWQQRYDTEAKTYETEICQLRSEIETRQELVGKLKEEFLGKQEFIDAYLAEKEAIRKRREREEHERTSAIKIQAWWRGVMVRRKLGPYRPEEKRKKRAVKTKK</sequence>
<dbReference type="SMART" id="SM00015">
    <property type="entry name" value="IQ"/>
    <property type="match status" value="1"/>
</dbReference>
<dbReference type="Proteomes" id="UP000694920">
    <property type="component" value="Unplaced"/>
</dbReference>
<name>A0AAJ7CAV9_CEPCN</name>
<dbReference type="InterPro" id="IPR042618">
    <property type="entry name" value="IQCG"/>
</dbReference>
<comment type="similarity">
    <text evidence="2">Belongs to the DRC9 family.</text>
</comment>
<dbReference type="CDD" id="cd23766">
    <property type="entry name" value="IQCG"/>
    <property type="match status" value="1"/>
</dbReference>
<keyword evidence="5" id="KW-0282">Flagellum</keyword>
<evidence type="ECO:0000256" key="9">
    <source>
        <dbReference type="ARBA" id="ARBA00032183"/>
    </source>
</evidence>
<evidence type="ECO:0000256" key="4">
    <source>
        <dbReference type="ARBA" id="ARBA00022490"/>
    </source>
</evidence>
<evidence type="ECO:0000256" key="8">
    <source>
        <dbReference type="ARBA" id="ARBA00023273"/>
    </source>
</evidence>
<keyword evidence="7" id="KW-0206">Cytoskeleton</keyword>
<dbReference type="Gene3D" id="1.20.5.190">
    <property type="match status" value="1"/>
</dbReference>
<dbReference type="InterPro" id="IPR000048">
    <property type="entry name" value="IQ_motif_EF-hand-BS"/>
</dbReference>
<dbReference type="RefSeq" id="XP_015606200.1">
    <property type="nucleotide sequence ID" value="XM_015750714.2"/>
</dbReference>
<dbReference type="GO" id="GO:0044782">
    <property type="term" value="P:cilium organization"/>
    <property type="evidence" value="ECO:0007669"/>
    <property type="project" value="TreeGrafter"/>
</dbReference>
<reference evidence="11" key="1">
    <citation type="submission" date="2025-08" db="UniProtKB">
        <authorList>
            <consortium name="RefSeq"/>
        </authorList>
    </citation>
    <scope>IDENTIFICATION</scope>
</reference>
<dbReference type="Pfam" id="PF00612">
    <property type="entry name" value="IQ"/>
    <property type="match status" value="1"/>
</dbReference>
<evidence type="ECO:0000313" key="11">
    <source>
        <dbReference type="RefSeq" id="XP_015606200.1"/>
    </source>
</evidence>
<accession>A0AAJ7CAV9</accession>
<keyword evidence="8" id="KW-0966">Cell projection</keyword>
<dbReference type="PROSITE" id="PS50096">
    <property type="entry name" value="IQ"/>
    <property type="match status" value="1"/>
</dbReference>
<comment type="subcellular location">
    <subcellularLocation>
        <location evidence="1">Cytoplasm</location>
        <location evidence="1">Cytoskeleton</location>
        <location evidence="1">Flagellum axoneme</location>
    </subcellularLocation>
</comment>
<keyword evidence="10" id="KW-1185">Reference proteome</keyword>
<gene>
    <name evidence="11" type="primary">LOC107272977</name>
</gene>
<protein>
    <recommendedName>
        <fullName evidence="3">Dynein regulatory complex protein 9</fullName>
    </recommendedName>
    <alternativeName>
        <fullName evidence="9">IQ domain-containing protein G</fullName>
    </alternativeName>
</protein>
<dbReference type="PANTHER" id="PTHR14871:SF1">
    <property type="entry name" value="DYNEIN REGULATORY COMPLEX PROTEIN 9"/>
    <property type="match status" value="1"/>
</dbReference>
<evidence type="ECO:0000256" key="6">
    <source>
        <dbReference type="ARBA" id="ARBA00023069"/>
    </source>
</evidence>
<dbReference type="AlphaFoldDB" id="A0AAJ7CAV9"/>
<organism evidence="10 11">
    <name type="scientific">Cephus cinctus</name>
    <name type="common">Wheat stem sawfly</name>
    <dbReference type="NCBI Taxonomy" id="211228"/>
    <lineage>
        <taxon>Eukaryota</taxon>
        <taxon>Metazoa</taxon>
        <taxon>Ecdysozoa</taxon>
        <taxon>Arthropoda</taxon>
        <taxon>Hexapoda</taxon>
        <taxon>Insecta</taxon>
        <taxon>Pterygota</taxon>
        <taxon>Neoptera</taxon>
        <taxon>Endopterygota</taxon>
        <taxon>Hymenoptera</taxon>
        <taxon>Cephoidea</taxon>
        <taxon>Cephidae</taxon>
        <taxon>Cephus</taxon>
    </lineage>
</organism>
<evidence type="ECO:0000256" key="7">
    <source>
        <dbReference type="ARBA" id="ARBA00023212"/>
    </source>
</evidence>
<evidence type="ECO:0000313" key="10">
    <source>
        <dbReference type="Proteomes" id="UP000694920"/>
    </source>
</evidence>
<dbReference type="GO" id="GO:0031514">
    <property type="term" value="C:motile cilium"/>
    <property type="evidence" value="ECO:0007669"/>
    <property type="project" value="TreeGrafter"/>
</dbReference>
<dbReference type="GO" id="GO:0005737">
    <property type="term" value="C:cytoplasm"/>
    <property type="evidence" value="ECO:0007669"/>
    <property type="project" value="TreeGrafter"/>
</dbReference>
<keyword evidence="6" id="KW-0969">Cilium</keyword>
<keyword evidence="4" id="KW-0963">Cytoplasm</keyword>
<evidence type="ECO:0000256" key="1">
    <source>
        <dbReference type="ARBA" id="ARBA00004611"/>
    </source>
</evidence>
<dbReference type="GeneID" id="107272977"/>
<evidence type="ECO:0000256" key="2">
    <source>
        <dbReference type="ARBA" id="ARBA00008222"/>
    </source>
</evidence>
<dbReference type="KEGG" id="ccin:107272977"/>
<evidence type="ECO:0000256" key="3">
    <source>
        <dbReference type="ARBA" id="ARBA00013738"/>
    </source>
</evidence>